<organism evidence="1">
    <name type="scientific">Prochlorococcus marinus XMU1424</name>
    <dbReference type="NCBI Taxonomy" id="2774497"/>
    <lineage>
        <taxon>Bacteria</taxon>
        <taxon>Bacillati</taxon>
        <taxon>Cyanobacteriota</taxon>
        <taxon>Cyanophyceae</taxon>
        <taxon>Synechococcales</taxon>
        <taxon>Prochlorococcaceae</taxon>
        <taxon>Prochlorococcus</taxon>
    </lineage>
</organism>
<dbReference type="AlphaFoldDB" id="A0A9D9BYA3"/>
<sequence>MENLVSNSKEYILMSESERRQFTDMIKYGWGFAWVVFNDPEVFKFLTLEDQEAIIERWTFEEKEYFSEEYGIDVFNLGGIS</sequence>
<accession>A0A9D9BYA3</accession>
<evidence type="ECO:0000313" key="1">
    <source>
        <dbReference type="EMBL" id="MBO6988031.1"/>
    </source>
</evidence>
<protein>
    <submittedName>
        <fullName evidence="1">Uncharacterized protein</fullName>
    </submittedName>
</protein>
<proteinExistence type="predicted"/>
<gene>
    <name evidence="1" type="ORF">JJ833_04110</name>
</gene>
<reference evidence="1" key="1">
    <citation type="journal article" date="2021" name="Front. Mar. Sci.">
        <title>Genomes of Diverse Isolates of Prochlorococcus High-Light-Adapted Clade II in the Western Pacific Ocean.</title>
        <authorList>
            <person name="Yan W."/>
            <person name="Feng X."/>
            <person name="Zhang W."/>
            <person name="Nawaz M.Z."/>
            <person name="Luo T."/>
            <person name="Zhang R."/>
            <person name="Jiao N."/>
        </authorList>
    </citation>
    <scope>NUCLEOTIDE SEQUENCE</scope>
    <source>
        <strain evidence="1">XMU1424</strain>
    </source>
</reference>
<comment type="caution">
    <text evidence="1">The sequence shown here is derived from an EMBL/GenBank/DDBJ whole genome shotgun (WGS) entry which is preliminary data.</text>
</comment>
<dbReference type="EMBL" id="JAEPLE010000002">
    <property type="protein sequence ID" value="MBO6988031.1"/>
    <property type="molecule type" value="Genomic_DNA"/>
</dbReference>
<name>A0A9D9BYA3_PROMR</name>